<feature type="signal peptide" evidence="1">
    <location>
        <begin position="1"/>
        <end position="19"/>
    </location>
</feature>
<evidence type="ECO:0000313" key="3">
    <source>
        <dbReference type="Proteomes" id="UP001469553"/>
    </source>
</evidence>
<feature type="chain" id="PRO_5046435625" evidence="1">
    <location>
        <begin position="20"/>
        <end position="110"/>
    </location>
</feature>
<dbReference type="EMBL" id="JAHRIP010088840">
    <property type="protein sequence ID" value="MEQ2316424.1"/>
    <property type="molecule type" value="Genomic_DNA"/>
</dbReference>
<keyword evidence="3" id="KW-1185">Reference proteome</keyword>
<evidence type="ECO:0000313" key="2">
    <source>
        <dbReference type="EMBL" id="MEQ2316424.1"/>
    </source>
</evidence>
<comment type="caution">
    <text evidence="2">The sequence shown here is derived from an EMBL/GenBank/DDBJ whole genome shotgun (WGS) entry which is preliminary data.</text>
</comment>
<proteinExistence type="predicted"/>
<evidence type="ECO:0000256" key="1">
    <source>
        <dbReference type="SAM" id="SignalP"/>
    </source>
</evidence>
<sequence length="110" mass="12503">MPSWILVILPLNNVLLSRSYCVSMTSKCMENLRSFNEKKIEVIEFISKSISDMSSIILRSLKIFKNSLSFIPDSGLKSLQQICSVLVEGDVWDKTAVKNNVYVKTEMCAY</sequence>
<name>A0ABV1ACY4_9TELE</name>
<protein>
    <submittedName>
        <fullName evidence="2">Uncharacterized protein</fullName>
    </submittedName>
</protein>
<accession>A0ABV1ACY4</accession>
<reference evidence="2 3" key="1">
    <citation type="submission" date="2021-06" db="EMBL/GenBank/DDBJ databases">
        <authorList>
            <person name="Palmer J.M."/>
        </authorList>
    </citation>
    <scope>NUCLEOTIDE SEQUENCE [LARGE SCALE GENOMIC DNA]</scope>
    <source>
        <strain evidence="2 3">AS_MEX2019</strain>
        <tissue evidence="2">Muscle</tissue>
    </source>
</reference>
<gene>
    <name evidence="2" type="ORF">AMECASPLE_032400</name>
</gene>
<dbReference type="Proteomes" id="UP001469553">
    <property type="component" value="Unassembled WGS sequence"/>
</dbReference>
<keyword evidence="1" id="KW-0732">Signal</keyword>
<organism evidence="2 3">
    <name type="scientific">Ameca splendens</name>
    <dbReference type="NCBI Taxonomy" id="208324"/>
    <lineage>
        <taxon>Eukaryota</taxon>
        <taxon>Metazoa</taxon>
        <taxon>Chordata</taxon>
        <taxon>Craniata</taxon>
        <taxon>Vertebrata</taxon>
        <taxon>Euteleostomi</taxon>
        <taxon>Actinopterygii</taxon>
        <taxon>Neopterygii</taxon>
        <taxon>Teleostei</taxon>
        <taxon>Neoteleostei</taxon>
        <taxon>Acanthomorphata</taxon>
        <taxon>Ovalentaria</taxon>
        <taxon>Atherinomorphae</taxon>
        <taxon>Cyprinodontiformes</taxon>
        <taxon>Goodeidae</taxon>
        <taxon>Ameca</taxon>
    </lineage>
</organism>